<dbReference type="RefSeq" id="WP_093030794.1">
    <property type="nucleotide sequence ID" value="NZ_FMZV01000006.1"/>
</dbReference>
<dbReference type="SUPFAM" id="SSF56281">
    <property type="entry name" value="Metallo-hydrolase/oxidoreductase"/>
    <property type="match status" value="1"/>
</dbReference>
<dbReference type="GO" id="GO:0046872">
    <property type="term" value="F:metal ion binding"/>
    <property type="evidence" value="ECO:0007669"/>
    <property type="project" value="UniProtKB-KW"/>
</dbReference>
<proteinExistence type="inferred from homology"/>
<dbReference type="Gene3D" id="3.60.15.10">
    <property type="entry name" value="Ribonuclease Z/Hydroxyacylglutathione hydrolase-like"/>
    <property type="match status" value="1"/>
</dbReference>
<evidence type="ECO:0000256" key="3">
    <source>
        <dbReference type="ARBA" id="ARBA00022723"/>
    </source>
</evidence>
<keyword evidence="8" id="KW-1185">Reference proteome</keyword>
<dbReference type="AlphaFoldDB" id="A0A1G6TFM9"/>
<comment type="similarity">
    <text evidence="2">Belongs to the metallo-beta-lactamase superfamily.</text>
</comment>
<evidence type="ECO:0000256" key="1">
    <source>
        <dbReference type="ARBA" id="ARBA00001947"/>
    </source>
</evidence>
<evidence type="ECO:0000259" key="6">
    <source>
        <dbReference type="SMART" id="SM00849"/>
    </source>
</evidence>
<keyword evidence="4" id="KW-0378">Hydrolase</keyword>
<dbReference type="PANTHER" id="PTHR42978">
    <property type="entry name" value="QUORUM-QUENCHING LACTONASE YTNP-RELATED-RELATED"/>
    <property type="match status" value="1"/>
</dbReference>
<keyword evidence="5" id="KW-0862">Zinc</keyword>
<dbReference type="EMBL" id="FMZV01000006">
    <property type="protein sequence ID" value="SDD27664.1"/>
    <property type="molecule type" value="Genomic_DNA"/>
</dbReference>
<dbReference type="SMART" id="SM00849">
    <property type="entry name" value="Lactamase_B"/>
    <property type="match status" value="1"/>
</dbReference>
<dbReference type="CDD" id="cd07729">
    <property type="entry name" value="AHL_lactonase_MBL-fold"/>
    <property type="match status" value="1"/>
</dbReference>
<dbReference type="InterPro" id="IPR036866">
    <property type="entry name" value="RibonucZ/Hydroxyglut_hydro"/>
</dbReference>
<evidence type="ECO:0000313" key="7">
    <source>
        <dbReference type="EMBL" id="SDD27664.1"/>
    </source>
</evidence>
<protein>
    <submittedName>
        <fullName evidence="7">Glyoxylase, beta-lactamase superfamily II</fullName>
    </submittedName>
</protein>
<accession>A0A1G6TFM9</accession>
<feature type="domain" description="Metallo-beta-lactamase" evidence="6">
    <location>
        <begin position="46"/>
        <end position="246"/>
    </location>
</feature>
<gene>
    <name evidence="7" type="ORF">SAMN04488239_10681</name>
</gene>
<organism evidence="7 8">
    <name type="scientific">Ruegeria marina</name>
    <dbReference type="NCBI Taxonomy" id="639004"/>
    <lineage>
        <taxon>Bacteria</taxon>
        <taxon>Pseudomonadati</taxon>
        <taxon>Pseudomonadota</taxon>
        <taxon>Alphaproteobacteria</taxon>
        <taxon>Rhodobacterales</taxon>
        <taxon>Roseobacteraceae</taxon>
        <taxon>Ruegeria</taxon>
    </lineage>
</organism>
<name>A0A1G6TFM9_9RHOB</name>
<reference evidence="8" key="1">
    <citation type="submission" date="2016-10" db="EMBL/GenBank/DDBJ databases">
        <authorList>
            <person name="Varghese N."/>
            <person name="Submissions S."/>
        </authorList>
    </citation>
    <scope>NUCLEOTIDE SEQUENCE [LARGE SCALE GENOMIC DNA]</scope>
    <source>
        <strain evidence="8">CGMCC 1.9108</strain>
    </source>
</reference>
<evidence type="ECO:0000256" key="2">
    <source>
        <dbReference type="ARBA" id="ARBA00007749"/>
    </source>
</evidence>
<dbReference type="GO" id="GO:0016787">
    <property type="term" value="F:hydrolase activity"/>
    <property type="evidence" value="ECO:0007669"/>
    <property type="project" value="UniProtKB-KW"/>
</dbReference>
<sequence length="275" mass="29983">MGSADTGIWEAYAIEYGRHADRQVHENFTAPLPSAFPRADAAMPLSFFIWLLRSGDRVIAVDTGFAEAEARARGREVLLSLETALAALGIARDKVQDVILTHLHWDHAGNHDLFPQARLHVQAVEMAYCTGPCMCHAALRKPYDPASVAALVKRVHAGHVQFHEGRAEIAPGVFVHLVGGHTRGLQVVTAETRRGRLVLASDAVHYYANAELEHPFPLIHDAEAMLEGFRTVKRLAPSPAHIVAGHDPLVLERFAPVDAAGLPGIVRLDIEPARS</sequence>
<evidence type="ECO:0000313" key="8">
    <source>
        <dbReference type="Proteomes" id="UP000199628"/>
    </source>
</evidence>
<dbReference type="InterPro" id="IPR001279">
    <property type="entry name" value="Metallo-B-lactamas"/>
</dbReference>
<dbReference type="STRING" id="639004.SAMN04488239_10681"/>
<dbReference type="Pfam" id="PF00753">
    <property type="entry name" value="Lactamase_B"/>
    <property type="match status" value="1"/>
</dbReference>
<comment type="cofactor">
    <cofactor evidence="1">
        <name>Zn(2+)</name>
        <dbReference type="ChEBI" id="CHEBI:29105"/>
    </cofactor>
</comment>
<dbReference type="PANTHER" id="PTHR42978:SF7">
    <property type="entry name" value="METALLO-HYDROLASE RV2300C-RELATED"/>
    <property type="match status" value="1"/>
</dbReference>
<keyword evidence="3" id="KW-0479">Metal-binding</keyword>
<evidence type="ECO:0000256" key="4">
    <source>
        <dbReference type="ARBA" id="ARBA00022801"/>
    </source>
</evidence>
<dbReference type="Proteomes" id="UP000199628">
    <property type="component" value="Unassembled WGS sequence"/>
</dbReference>
<dbReference type="OrthoDB" id="9773738at2"/>
<dbReference type="InterPro" id="IPR051013">
    <property type="entry name" value="MBL_superfamily_lactonases"/>
</dbReference>
<evidence type="ECO:0000256" key="5">
    <source>
        <dbReference type="ARBA" id="ARBA00022833"/>
    </source>
</evidence>